<organism evidence="7 8">
    <name type="scientific">Catenuloplanes indicus</name>
    <dbReference type="NCBI Taxonomy" id="137267"/>
    <lineage>
        <taxon>Bacteria</taxon>
        <taxon>Bacillati</taxon>
        <taxon>Actinomycetota</taxon>
        <taxon>Actinomycetes</taxon>
        <taxon>Micromonosporales</taxon>
        <taxon>Micromonosporaceae</taxon>
        <taxon>Catenuloplanes</taxon>
    </lineage>
</organism>
<feature type="transmembrane region" description="Helical" evidence="6">
    <location>
        <begin position="219"/>
        <end position="248"/>
    </location>
</feature>
<keyword evidence="2" id="KW-1003">Cell membrane</keyword>
<dbReference type="InterPro" id="IPR011701">
    <property type="entry name" value="MFS"/>
</dbReference>
<feature type="transmembrane region" description="Helical" evidence="6">
    <location>
        <begin position="50"/>
        <end position="72"/>
    </location>
</feature>
<keyword evidence="8" id="KW-1185">Reference proteome</keyword>
<evidence type="ECO:0000256" key="3">
    <source>
        <dbReference type="ARBA" id="ARBA00022692"/>
    </source>
</evidence>
<sequence>MAHIGEDQRVLWTPNFARYFVARSVSVLGDAMLLVASALAIGGIHGATGIGVVLAAWMVPFLGFILFGGVIADRIGARPLMLGADLVRLAAQGTVAAVFLTGVPSLGLLIVCSAVSGAATAMYQPGVNGIIPLVTDDPQRANATIRVANAIAELLGPAAAGILFGFAGAGVVYTVDAATFAISALCLAFVRVGPVPRTERSSMAADLAAGWHEFRSRTWLWGVILVWVAFGVFLFGPLLPLGAVLISGTLGPAAYGWTQSAVGAGTILGGLAALRLRPSRPLAAGAVAMTGYVLLPLAIALHATLPMLLAAAAVNGAAWAFWSVMWQTSVQTQVPPRMLNRLTAYEVLGSDGSLPIGQSLAGPVSSLIGEERVLAVSATAGLLGCAALLLTPAVRNLRRAPDAATVPS</sequence>
<proteinExistence type="predicted"/>
<dbReference type="Proteomes" id="UP001240236">
    <property type="component" value="Unassembled WGS sequence"/>
</dbReference>
<evidence type="ECO:0000313" key="7">
    <source>
        <dbReference type="EMBL" id="MDQ0371528.1"/>
    </source>
</evidence>
<keyword evidence="3 6" id="KW-0812">Transmembrane</keyword>
<feature type="transmembrane region" description="Helical" evidence="6">
    <location>
        <begin position="307"/>
        <end position="328"/>
    </location>
</feature>
<dbReference type="Gene3D" id="1.20.1250.20">
    <property type="entry name" value="MFS general substrate transporter like domains"/>
    <property type="match status" value="1"/>
</dbReference>
<evidence type="ECO:0000256" key="6">
    <source>
        <dbReference type="SAM" id="Phobius"/>
    </source>
</evidence>
<evidence type="ECO:0000256" key="5">
    <source>
        <dbReference type="ARBA" id="ARBA00023136"/>
    </source>
</evidence>
<keyword evidence="5 6" id="KW-0472">Membrane</keyword>
<dbReference type="EMBL" id="JAUSUZ010000001">
    <property type="protein sequence ID" value="MDQ0371528.1"/>
    <property type="molecule type" value="Genomic_DNA"/>
</dbReference>
<dbReference type="CDD" id="cd06173">
    <property type="entry name" value="MFS_MefA_like"/>
    <property type="match status" value="1"/>
</dbReference>
<dbReference type="Pfam" id="PF07690">
    <property type="entry name" value="MFS_1"/>
    <property type="match status" value="1"/>
</dbReference>
<comment type="subcellular location">
    <subcellularLocation>
        <location evidence="1">Cell membrane</location>
        <topology evidence="1">Multi-pass membrane protein</topology>
    </subcellularLocation>
</comment>
<feature type="transmembrane region" description="Helical" evidence="6">
    <location>
        <begin position="162"/>
        <end position="190"/>
    </location>
</feature>
<feature type="transmembrane region" description="Helical" evidence="6">
    <location>
        <begin position="93"/>
        <end position="119"/>
    </location>
</feature>
<keyword evidence="4 6" id="KW-1133">Transmembrane helix</keyword>
<comment type="caution">
    <text evidence="7">The sequence shown here is derived from an EMBL/GenBank/DDBJ whole genome shotgun (WGS) entry which is preliminary data.</text>
</comment>
<gene>
    <name evidence="7" type="ORF">J2S42_008197</name>
</gene>
<accession>A0AAE3W805</accession>
<protein>
    <submittedName>
        <fullName evidence="7">MFS family permease</fullName>
    </submittedName>
</protein>
<dbReference type="PANTHER" id="PTHR23513">
    <property type="entry name" value="INTEGRAL MEMBRANE EFFLUX PROTEIN-RELATED"/>
    <property type="match status" value="1"/>
</dbReference>
<dbReference type="PANTHER" id="PTHR23513:SF11">
    <property type="entry name" value="STAPHYLOFERRIN A TRANSPORTER"/>
    <property type="match status" value="1"/>
</dbReference>
<dbReference type="AlphaFoldDB" id="A0AAE3W805"/>
<feature type="transmembrane region" description="Helical" evidence="6">
    <location>
        <begin position="254"/>
        <end position="274"/>
    </location>
</feature>
<dbReference type="RefSeq" id="WP_307248379.1">
    <property type="nucleotide sequence ID" value="NZ_JAUSUZ010000001.1"/>
</dbReference>
<feature type="transmembrane region" description="Helical" evidence="6">
    <location>
        <begin position="20"/>
        <end position="44"/>
    </location>
</feature>
<evidence type="ECO:0000256" key="2">
    <source>
        <dbReference type="ARBA" id="ARBA00022475"/>
    </source>
</evidence>
<dbReference type="InterPro" id="IPR036259">
    <property type="entry name" value="MFS_trans_sf"/>
</dbReference>
<dbReference type="SUPFAM" id="SSF103473">
    <property type="entry name" value="MFS general substrate transporter"/>
    <property type="match status" value="1"/>
</dbReference>
<evidence type="ECO:0000256" key="1">
    <source>
        <dbReference type="ARBA" id="ARBA00004651"/>
    </source>
</evidence>
<evidence type="ECO:0000256" key="4">
    <source>
        <dbReference type="ARBA" id="ARBA00022989"/>
    </source>
</evidence>
<reference evidence="7 8" key="1">
    <citation type="submission" date="2023-07" db="EMBL/GenBank/DDBJ databases">
        <title>Sequencing the genomes of 1000 actinobacteria strains.</title>
        <authorList>
            <person name="Klenk H.-P."/>
        </authorList>
    </citation>
    <scope>NUCLEOTIDE SEQUENCE [LARGE SCALE GENOMIC DNA]</scope>
    <source>
        <strain evidence="7 8">DSM 44709</strain>
    </source>
</reference>
<name>A0AAE3W805_9ACTN</name>
<evidence type="ECO:0000313" key="8">
    <source>
        <dbReference type="Proteomes" id="UP001240236"/>
    </source>
</evidence>
<dbReference type="GO" id="GO:0005886">
    <property type="term" value="C:plasma membrane"/>
    <property type="evidence" value="ECO:0007669"/>
    <property type="project" value="UniProtKB-SubCell"/>
</dbReference>
<feature type="transmembrane region" description="Helical" evidence="6">
    <location>
        <begin position="281"/>
        <end position="301"/>
    </location>
</feature>
<dbReference type="GO" id="GO:0022857">
    <property type="term" value="F:transmembrane transporter activity"/>
    <property type="evidence" value="ECO:0007669"/>
    <property type="project" value="InterPro"/>
</dbReference>